<evidence type="ECO:0000256" key="9">
    <source>
        <dbReference type="ARBA" id="ARBA00023204"/>
    </source>
</evidence>
<evidence type="ECO:0000256" key="3">
    <source>
        <dbReference type="ARBA" id="ARBA00022763"/>
    </source>
</evidence>
<accession>A0A1B2DLL3</accession>
<protein>
    <recommendedName>
        <fullName evidence="13">ATP-dependent helicase/nuclease subunit A</fullName>
        <ecNumber evidence="13">3.1.-.-</ecNumber>
        <ecNumber evidence="13">5.6.2.4</ecNumber>
    </recommendedName>
    <alternativeName>
        <fullName evidence="13">ATP-dependent helicase/nuclease AddA</fullName>
    </alternativeName>
    <alternativeName>
        <fullName evidence="13">DNA 3'-5' helicase AddA</fullName>
    </alternativeName>
</protein>
<feature type="binding site" evidence="14">
    <location>
        <begin position="34"/>
        <end position="41"/>
    </location>
    <ligand>
        <name>ATP</name>
        <dbReference type="ChEBI" id="CHEBI:30616"/>
    </ligand>
</feature>
<dbReference type="EMBL" id="CP016808">
    <property type="protein sequence ID" value="ANY68589.1"/>
    <property type="molecule type" value="Genomic_DNA"/>
</dbReference>
<evidence type="ECO:0000256" key="15">
    <source>
        <dbReference type="SAM" id="MobiDB-lite"/>
    </source>
</evidence>
<gene>
    <name evidence="13" type="primary">addA</name>
    <name evidence="18" type="ORF">BBD42_20505</name>
</gene>
<evidence type="ECO:0000256" key="11">
    <source>
        <dbReference type="ARBA" id="ARBA00034617"/>
    </source>
</evidence>
<dbReference type="PROSITE" id="PS51198">
    <property type="entry name" value="UVRD_HELICASE_ATP_BIND"/>
    <property type="match status" value="1"/>
</dbReference>
<comment type="catalytic activity">
    <reaction evidence="12 13">
        <text>ATP + H2O = ADP + phosphate + H(+)</text>
        <dbReference type="Rhea" id="RHEA:13065"/>
        <dbReference type="ChEBI" id="CHEBI:15377"/>
        <dbReference type="ChEBI" id="CHEBI:15378"/>
        <dbReference type="ChEBI" id="CHEBI:30616"/>
        <dbReference type="ChEBI" id="CHEBI:43474"/>
        <dbReference type="ChEBI" id="CHEBI:456216"/>
        <dbReference type="EC" id="5.6.2.4"/>
    </reaction>
</comment>
<comment type="similarity">
    <text evidence="13">Belongs to the helicase family. AddA subfamily.</text>
</comment>
<evidence type="ECO:0000259" key="16">
    <source>
        <dbReference type="PROSITE" id="PS51198"/>
    </source>
</evidence>
<evidence type="ECO:0000256" key="5">
    <source>
        <dbReference type="ARBA" id="ARBA00022806"/>
    </source>
</evidence>
<keyword evidence="8 13" id="KW-0238">DNA-binding</keyword>
<dbReference type="InterPro" id="IPR011335">
    <property type="entry name" value="Restrct_endonuc-II-like"/>
</dbReference>
<evidence type="ECO:0000256" key="6">
    <source>
        <dbReference type="ARBA" id="ARBA00022839"/>
    </source>
</evidence>
<dbReference type="FunFam" id="3.40.50.300:FF:001236">
    <property type="entry name" value="ATP-dependent helicase/nuclease subunit A"/>
    <property type="match status" value="1"/>
</dbReference>
<dbReference type="Pfam" id="PF13361">
    <property type="entry name" value="UvrD_C"/>
    <property type="match status" value="1"/>
</dbReference>
<comment type="catalytic activity">
    <reaction evidence="11 13">
        <text>Couples ATP hydrolysis with the unwinding of duplex DNA by translocating in the 3'-5' direction.</text>
        <dbReference type="EC" id="5.6.2.4"/>
    </reaction>
</comment>
<dbReference type="GO" id="GO:0016887">
    <property type="term" value="F:ATP hydrolysis activity"/>
    <property type="evidence" value="ECO:0007669"/>
    <property type="project" value="RHEA"/>
</dbReference>
<dbReference type="PANTHER" id="PTHR11070:SF48">
    <property type="entry name" value="ATP-DEPENDENT HELICASE_NUCLEASE SUBUNIT A"/>
    <property type="match status" value="1"/>
</dbReference>
<dbReference type="GO" id="GO:0000724">
    <property type="term" value="P:double-strand break repair via homologous recombination"/>
    <property type="evidence" value="ECO:0007669"/>
    <property type="project" value="UniProtKB-UniRule"/>
</dbReference>
<evidence type="ECO:0000256" key="1">
    <source>
        <dbReference type="ARBA" id="ARBA00022722"/>
    </source>
</evidence>
<dbReference type="SUPFAM" id="SSF52980">
    <property type="entry name" value="Restriction endonuclease-like"/>
    <property type="match status" value="1"/>
</dbReference>
<evidence type="ECO:0000256" key="8">
    <source>
        <dbReference type="ARBA" id="ARBA00023125"/>
    </source>
</evidence>
<dbReference type="GO" id="GO:0043138">
    <property type="term" value="F:3'-5' DNA helicase activity"/>
    <property type="evidence" value="ECO:0007669"/>
    <property type="project" value="UniProtKB-UniRule"/>
</dbReference>
<dbReference type="EC" id="5.6.2.4" evidence="13"/>
<evidence type="ECO:0000313" key="18">
    <source>
        <dbReference type="EMBL" id="ANY68589.1"/>
    </source>
</evidence>
<sequence>MTDMVNTIKPEGSTWTDEQWSAIVTEGSNILVAAAAGSGKTAVLVERIIRKISSSTDVDRLLVATFTKAAAAEMKERIRIALEKELDRQPDSEHLRRQLALMNRSSITTLHSFCLDVIRRYYPLIGLDPGFRIANETESELLRMEVLDQLFEEKYDEADADSGAGGAFLALADRLGGERGDEPLYKLVQDLYAFAQSHPWPVEWLRETADSFNLQNAAELQHSSWVASLRADVELALAGAEALLRKALDLTREPAGPAPYAINFEDDLALVLMLKAAVQDRPWEQWFEPFHTVEFGKLKAMRGDEYDKLLQEQAKDLRDSAKKLLGTLAEELFGRTPEQFLEELQELAPLMAALSELIIDFGKRYEAAKREKGLLDFGDLEHYCLRILRTEDSSVKRTLPSPAALEYQNQFDEILLDEYQDMNMVQEAIVTLISRPGAGNRFMVGDVKQSIYRFRLAEPNLFMHKYKSYAVQAALPGTAEADNEAAASAQSITEAASSAGHSAGLRIDLARNFRSRQEVVDGVNNVFRGIMRESVAEMDYDQRAELVCGASFPAAEEAGEFEVELVVIDKAGSFMAEDKAQPEDEEEGLDAAESAEDLQTAQLEGRLISRKIQSLMDSGYRVFDGKSKRTRPLEWRDIVILLRATSQWAPIIIEELQAAGVPAYAELSSGYFDAIEVQTVLSLLRVIDNPYQDIPLAGTLRSPIFGLDAEELALIRIEKSGVSYFEALLAAEGSLTLPEPLRQKLTQFLAQLERWRSDARQGALADLIWRIYRETGYYDFAGGLPGGTQRQANLRALHDRARGYEATSFRGLFRFLRFVERMRDSGGDLGTARALGEQENVVRIMSIHKSKGLEFPVVFTAGLGKSFNQQDLRSAFLRHKQLGFGPRFVDPQQRVSYPTLPFLAIRRRLRMEMLAEEMRILYVALTRPKEKMFLVGTVSDAAKKLPGWLAAVDASGRIPDFKLAAASTFLDWLGPLAASSFAQQEAEQIAQLSGMKRLEWRSGFVAAAMFSSEAAAALEQDANHEERELRLQGVLSLAQLELQPEEQDSELRERLDFHYSHQAATLLPAKTSVTEIKRLHGEAFTDREAAPLFEAGEAATNDIEASGSHSSSERQDYQEQSDYMKQQGEAINSNDLQLQPGGSFRLRRPRFMEQISLTAAEKGSVNHLVMQHLPLKDTVDEHVVLQITQSMIERQLLTPRQAEAIDSMNIAAFFASPLGLRLLAANEVKREVPFSCMLPASRVHPSVAEEAKDEQILIQGVMDCVFEDEHGLVLVDYKTDRIINQQWERAAERHRFQLELYAEALEAVLLRKVAECHVFFFDGGQSVRLR</sequence>
<comment type="subunit">
    <text evidence="13">Heterodimer of AddA and AddB/RexB.</text>
</comment>
<keyword evidence="5 13" id="KW-0347">Helicase</keyword>
<dbReference type="GO" id="GO:0003690">
    <property type="term" value="F:double-stranded DNA binding"/>
    <property type="evidence" value="ECO:0007669"/>
    <property type="project" value="UniProtKB-UniRule"/>
</dbReference>
<evidence type="ECO:0000256" key="4">
    <source>
        <dbReference type="ARBA" id="ARBA00022801"/>
    </source>
</evidence>
<proteinExistence type="inferred from homology"/>
<comment type="function">
    <text evidence="13">The heterodimer acts as both an ATP-dependent DNA helicase and an ATP-dependent, dual-direction single-stranded exonuclease. Recognizes the chi site generating a DNA molecule suitable for the initiation of homologous recombination. The AddA nuclease domain is required for chi fragment generation; this subunit has the helicase and 3' -&gt; 5' nuclease activities.</text>
</comment>
<dbReference type="NCBIfam" id="TIGR02785">
    <property type="entry name" value="addA_Gpos"/>
    <property type="match status" value="1"/>
</dbReference>
<dbReference type="InterPro" id="IPR000212">
    <property type="entry name" value="DNA_helicase_UvrD/REP"/>
</dbReference>
<dbReference type="InterPro" id="IPR011604">
    <property type="entry name" value="PDDEXK-like_dom_sf"/>
</dbReference>
<dbReference type="Pfam" id="PF12705">
    <property type="entry name" value="PDDEXK_1"/>
    <property type="match status" value="1"/>
</dbReference>
<evidence type="ECO:0000256" key="7">
    <source>
        <dbReference type="ARBA" id="ARBA00022840"/>
    </source>
</evidence>
<evidence type="ECO:0000256" key="10">
    <source>
        <dbReference type="ARBA" id="ARBA00023235"/>
    </source>
</evidence>
<keyword evidence="7 13" id="KW-0067">ATP-binding</keyword>
<keyword evidence="6 13" id="KW-0269">Exonuclease</keyword>
<dbReference type="Gene3D" id="3.40.50.300">
    <property type="entry name" value="P-loop containing nucleotide triphosphate hydrolases"/>
    <property type="match status" value="4"/>
</dbReference>
<dbReference type="EC" id="3.1.-.-" evidence="13"/>
<feature type="domain" description="UvrD-like helicase C-terminal" evidence="17">
    <location>
        <begin position="565"/>
        <end position="852"/>
    </location>
</feature>
<dbReference type="InterPro" id="IPR014017">
    <property type="entry name" value="DNA_helicase_UvrD-like_C"/>
</dbReference>
<keyword evidence="10 13" id="KW-0413">Isomerase</keyword>
<dbReference type="InterPro" id="IPR014016">
    <property type="entry name" value="UvrD-like_ATP-bd"/>
</dbReference>
<name>A0A1B2DLL3_9BACL</name>
<dbReference type="GO" id="GO:0008408">
    <property type="term" value="F:3'-5' exonuclease activity"/>
    <property type="evidence" value="ECO:0007669"/>
    <property type="project" value="UniProtKB-UniRule"/>
</dbReference>
<dbReference type="GO" id="GO:0005829">
    <property type="term" value="C:cytosol"/>
    <property type="evidence" value="ECO:0007669"/>
    <property type="project" value="TreeGrafter"/>
</dbReference>
<keyword evidence="4 13" id="KW-0378">Hydrolase</keyword>
<evidence type="ECO:0000256" key="13">
    <source>
        <dbReference type="HAMAP-Rule" id="MF_01451"/>
    </source>
</evidence>
<keyword evidence="2 13" id="KW-0547">Nucleotide-binding</keyword>
<keyword evidence="3 13" id="KW-0227">DNA damage</keyword>
<dbReference type="GO" id="GO:0005524">
    <property type="term" value="F:ATP binding"/>
    <property type="evidence" value="ECO:0007669"/>
    <property type="project" value="UniProtKB-UniRule"/>
</dbReference>
<evidence type="ECO:0000256" key="14">
    <source>
        <dbReference type="PROSITE-ProRule" id="PRU00560"/>
    </source>
</evidence>
<feature type="region of interest" description="Disordered" evidence="15">
    <location>
        <begin position="1101"/>
        <end position="1125"/>
    </location>
</feature>
<dbReference type="PROSITE" id="PS51217">
    <property type="entry name" value="UVRD_HELICASE_CTER"/>
    <property type="match status" value="1"/>
</dbReference>
<dbReference type="Gene3D" id="1.10.274.50">
    <property type="match status" value="1"/>
</dbReference>
<dbReference type="RefSeq" id="WP_099519703.1">
    <property type="nucleotide sequence ID" value="NZ_CP016808.1"/>
</dbReference>
<evidence type="ECO:0000256" key="12">
    <source>
        <dbReference type="ARBA" id="ARBA00048988"/>
    </source>
</evidence>
<dbReference type="SUPFAM" id="SSF52540">
    <property type="entry name" value="P-loop containing nucleoside triphosphate hydrolases"/>
    <property type="match status" value="1"/>
</dbReference>
<feature type="domain" description="UvrD-like helicase ATP-binding" evidence="16">
    <location>
        <begin position="13"/>
        <end position="516"/>
    </location>
</feature>
<keyword evidence="9 13" id="KW-0234">DNA repair</keyword>
<comment type="cofactor">
    <cofactor evidence="13">
        <name>Mg(2+)</name>
        <dbReference type="ChEBI" id="CHEBI:18420"/>
    </cofactor>
</comment>
<dbReference type="GO" id="GO:0033202">
    <property type="term" value="C:DNA helicase complex"/>
    <property type="evidence" value="ECO:0007669"/>
    <property type="project" value="TreeGrafter"/>
</dbReference>
<dbReference type="InterPro" id="IPR027417">
    <property type="entry name" value="P-loop_NTPase"/>
</dbReference>
<dbReference type="InterPro" id="IPR014152">
    <property type="entry name" value="AddA"/>
</dbReference>
<evidence type="ECO:0000259" key="17">
    <source>
        <dbReference type="PROSITE" id="PS51217"/>
    </source>
</evidence>
<keyword evidence="1 13" id="KW-0540">Nuclease</keyword>
<reference evidence="18" key="1">
    <citation type="submission" date="2016-08" db="EMBL/GenBank/DDBJ databases">
        <title>Complete Genome Seqeunce of Paenibacillus sp. BIHB 4019 from tea rhizoplane.</title>
        <authorList>
            <person name="Thakur R."/>
            <person name="Swarnkar M.K."/>
            <person name="Gulati A."/>
        </authorList>
    </citation>
    <scope>NUCLEOTIDE SEQUENCE [LARGE SCALE GENOMIC DNA]</scope>
    <source>
        <strain evidence="18">BIHB4019</strain>
    </source>
</reference>
<dbReference type="Pfam" id="PF00580">
    <property type="entry name" value="UvrD-helicase"/>
    <property type="match status" value="1"/>
</dbReference>
<evidence type="ECO:0000256" key="2">
    <source>
        <dbReference type="ARBA" id="ARBA00022741"/>
    </source>
</evidence>
<organism evidence="18">
    <name type="scientific">Paenibacillus sp. BIHB 4019</name>
    <dbReference type="NCBI Taxonomy" id="1870819"/>
    <lineage>
        <taxon>Bacteria</taxon>
        <taxon>Bacillati</taxon>
        <taxon>Bacillota</taxon>
        <taxon>Bacilli</taxon>
        <taxon>Bacillales</taxon>
        <taxon>Paenibacillaceae</taxon>
        <taxon>Paenibacillus</taxon>
    </lineage>
</organism>
<dbReference type="HAMAP" id="MF_01451">
    <property type="entry name" value="AddA"/>
    <property type="match status" value="1"/>
</dbReference>
<dbReference type="InterPro" id="IPR038726">
    <property type="entry name" value="PDDEXK_AddAB-type"/>
</dbReference>
<dbReference type="PANTHER" id="PTHR11070">
    <property type="entry name" value="UVRD / RECB / PCRA DNA HELICASE FAMILY MEMBER"/>
    <property type="match status" value="1"/>
</dbReference>
<dbReference type="Gene3D" id="3.90.320.10">
    <property type="match status" value="1"/>
</dbReference>